<evidence type="ECO:0000313" key="3">
    <source>
        <dbReference type="Proteomes" id="UP000243680"/>
    </source>
</evidence>
<proteinExistence type="predicted"/>
<sequence length="197" mass="20882">MVLALGATSTSAWILIVAGIERGGTSAERIAWAAVALVVLLAAHLLPALTRGEPLQIKLPAMALWLVCLVGAGYGHATLFLSAQQHAGAQRASAIETVEPNAPTQAELGRPRDVVARDQARVTQLLASARRKLPDWKTTGIEELHEGVSGSGCCRSERSESLDCRGSACARLERQYGRAVAKKLTRYATCTVTATLV</sequence>
<name>A0A1B4LHF0_9BURK</name>
<feature type="transmembrane region" description="Helical" evidence="1">
    <location>
        <begin position="61"/>
        <end position="81"/>
    </location>
</feature>
<dbReference type="EMBL" id="CP013421">
    <property type="protein sequence ID" value="AOJ76631.1"/>
    <property type="molecule type" value="Genomic_DNA"/>
</dbReference>
<accession>A0A1B4LHF0</accession>
<keyword evidence="1" id="KW-0472">Membrane</keyword>
<dbReference type="Proteomes" id="UP000243680">
    <property type="component" value="Chromosome 3"/>
</dbReference>
<keyword evidence="1" id="KW-1133">Transmembrane helix</keyword>
<feature type="transmembrane region" description="Helical" evidence="1">
    <location>
        <begin position="29"/>
        <end position="49"/>
    </location>
</feature>
<reference evidence="2 3" key="1">
    <citation type="submission" date="2015-12" db="EMBL/GenBank/DDBJ databases">
        <title>Diversity of Burkholderia near neighbor genomes.</title>
        <authorList>
            <person name="Sahl J."/>
            <person name="Wagner D."/>
            <person name="Keim P."/>
        </authorList>
    </citation>
    <scope>NUCLEOTIDE SEQUENCE [LARGE SCALE GENOMIC DNA]</scope>
    <source>
        <strain evidence="2 3">MSMB0783</strain>
    </source>
</reference>
<keyword evidence="1" id="KW-0812">Transmembrane</keyword>
<evidence type="ECO:0000256" key="1">
    <source>
        <dbReference type="SAM" id="Phobius"/>
    </source>
</evidence>
<dbReference type="AlphaFoldDB" id="A0A1B4LHF0"/>
<protein>
    <submittedName>
        <fullName evidence="2">Uncharacterized protein</fullName>
    </submittedName>
</protein>
<organism evidence="2 3">
    <name type="scientific">Burkholderia ubonensis</name>
    <dbReference type="NCBI Taxonomy" id="101571"/>
    <lineage>
        <taxon>Bacteria</taxon>
        <taxon>Pseudomonadati</taxon>
        <taxon>Pseudomonadota</taxon>
        <taxon>Betaproteobacteria</taxon>
        <taxon>Burkholderiales</taxon>
        <taxon>Burkholderiaceae</taxon>
        <taxon>Burkholderia</taxon>
        <taxon>Burkholderia cepacia complex</taxon>
    </lineage>
</organism>
<gene>
    <name evidence="2" type="ORF">WJ35_16145</name>
</gene>
<evidence type="ECO:0000313" key="2">
    <source>
        <dbReference type="EMBL" id="AOJ76631.1"/>
    </source>
</evidence>